<evidence type="ECO:0000313" key="8">
    <source>
        <dbReference type="EMBL" id="CAG6456134.1"/>
    </source>
</evidence>
<dbReference type="AlphaFoldDB" id="A0A8D8F415"/>
<proteinExistence type="predicted"/>
<dbReference type="SUPFAM" id="SSF57716">
    <property type="entry name" value="Glucocorticoid receptor-like (DNA-binding domain)"/>
    <property type="match status" value="1"/>
</dbReference>
<name>A0A8D8F415_CULPI</name>
<dbReference type="SMART" id="SM00980">
    <property type="entry name" value="THAP"/>
    <property type="match status" value="1"/>
</dbReference>
<protein>
    <submittedName>
        <fullName evidence="8">(northern house mosquito) hypothetical protein</fullName>
    </submittedName>
</protein>
<keyword evidence="3 6" id="KW-0863">Zinc-finger</keyword>
<evidence type="ECO:0000256" key="4">
    <source>
        <dbReference type="ARBA" id="ARBA00022833"/>
    </source>
</evidence>
<comment type="cofactor">
    <cofactor evidence="1">
        <name>a divalent metal cation</name>
        <dbReference type="ChEBI" id="CHEBI:60240"/>
    </cofactor>
</comment>
<dbReference type="PANTHER" id="PTHR23080:SF141">
    <property type="entry name" value="TRANSPOSASE HELIX-TURN-HELIX DOMAIN-CONTAINING PROTEIN"/>
    <property type="match status" value="1"/>
</dbReference>
<dbReference type="Pfam" id="PF05485">
    <property type="entry name" value="THAP"/>
    <property type="match status" value="1"/>
</dbReference>
<keyword evidence="2" id="KW-0479">Metal-binding</keyword>
<keyword evidence="5 6" id="KW-0238">DNA-binding</keyword>
<dbReference type="GO" id="GO:0003677">
    <property type="term" value="F:DNA binding"/>
    <property type="evidence" value="ECO:0007669"/>
    <property type="project" value="UniProtKB-UniRule"/>
</dbReference>
<evidence type="ECO:0000256" key="5">
    <source>
        <dbReference type="ARBA" id="ARBA00023125"/>
    </source>
</evidence>
<keyword evidence="4" id="KW-0862">Zinc</keyword>
<dbReference type="InterPro" id="IPR006612">
    <property type="entry name" value="THAP_Znf"/>
</dbReference>
<dbReference type="GO" id="GO:0008270">
    <property type="term" value="F:zinc ion binding"/>
    <property type="evidence" value="ECO:0007669"/>
    <property type="project" value="UniProtKB-KW"/>
</dbReference>
<dbReference type="EMBL" id="HBUE01030139">
    <property type="protein sequence ID" value="CAG6456134.1"/>
    <property type="molecule type" value="Transcribed_RNA"/>
</dbReference>
<evidence type="ECO:0000256" key="2">
    <source>
        <dbReference type="ARBA" id="ARBA00022723"/>
    </source>
</evidence>
<dbReference type="InterPro" id="IPR038441">
    <property type="entry name" value="THAP_Znf_sf"/>
</dbReference>
<evidence type="ECO:0000256" key="1">
    <source>
        <dbReference type="ARBA" id="ARBA00001968"/>
    </source>
</evidence>
<feature type="domain" description="THAP-type" evidence="7">
    <location>
        <begin position="1"/>
        <end position="89"/>
    </location>
</feature>
<sequence>MSCAVENCCNTKVNSPGILFFAVPKEVERRKKWLLRCGIYVENPMPTKLMNKKLFVCENHFDAQDYRIVLVNHEKSNRYNRPTVDPNILPHNNLPYHSETHYSFMENENDPLDISTADLNYSVGTDENSDISSCSMPPKRPRLSDASYRLNSQKYQVDRCVATDKILQTTVSVQCGVATKNKAVQTTSICLPLRTSPGTPSTFTQTSAGSYQSVGSLYTPSRESLNDIENSFNDIHSYTVRLMKLKSMKYMGISEDNLIIIDALQKTTGLSERDIMLTFRKIRINEPFEILCDSVGLTGARIGQIFNASVPLIARELEELIFWPDASEIKKFLPVSFLNKYYSIQSIIDCFEIQIQKPASPVLQSITYSQYKSCNTLKYLVSCAPCGLVTFVSKGFPGRASDQKIVLKSGYLSKIRQGAGVLADRGFKNVASDVASVGGNLIRPPSVSSDEPLSKEEAMQAKEIASVRIHVERLIRRFREYRICAPHAELPSTLFNKIDDIVIIIAGLVNLQGKLIR</sequence>
<dbReference type="PANTHER" id="PTHR23080">
    <property type="entry name" value="THAP DOMAIN PROTEIN"/>
    <property type="match status" value="1"/>
</dbReference>
<dbReference type="PROSITE" id="PS50950">
    <property type="entry name" value="ZF_THAP"/>
    <property type="match status" value="1"/>
</dbReference>
<dbReference type="Gene3D" id="6.20.210.20">
    <property type="entry name" value="THAP domain"/>
    <property type="match status" value="1"/>
</dbReference>
<organism evidence="8">
    <name type="scientific">Culex pipiens</name>
    <name type="common">House mosquito</name>
    <dbReference type="NCBI Taxonomy" id="7175"/>
    <lineage>
        <taxon>Eukaryota</taxon>
        <taxon>Metazoa</taxon>
        <taxon>Ecdysozoa</taxon>
        <taxon>Arthropoda</taxon>
        <taxon>Hexapoda</taxon>
        <taxon>Insecta</taxon>
        <taxon>Pterygota</taxon>
        <taxon>Neoptera</taxon>
        <taxon>Endopterygota</taxon>
        <taxon>Diptera</taxon>
        <taxon>Nematocera</taxon>
        <taxon>Culicoidea</taxon>
        <taxon>Culicidae</taxon>
        <taxon>Culicinae</taxon>
        <taxon>Culicini</taxon>
        <taxon>Culex</taxon>
        <taxon>Culex</taxon>
    </lineage>
</organism>
<evidence type="ECO:0000256" key="6">
    <source>
        <dbReference type="PROSITE-ProRule" id="PRU00309"/>
    </source>
</evidence>
<dbReference type="Pfam" id="PF13359">
    <property type="entry name" value="DDE_Tnp_4"/>
    <property type="match status" value="1"/>
</dbReference>
<evidence type="ECO:0000256" key="3">
    <source>
        <dbReference type="ARBA" id="ARBA00022771"/>
    </source>
</evidence>
<accession>A0A8D8F415</accession>
<reference evidence="8" key="1">
    <citation type="submission" date="2021-05" db="EMBL/GenBank/DDBJ databases">
        <authorList>
            <person name="Alioto T."/>
            <person name="Alioto T."/>
            <person name="Gomez Garrido J."/>
        </authorList>
    </citation>
    <scope>NUCLEOTIDE SEQUENCE</scope>
</reference>
<dbReference type="InterPro" id="IPR027806">
    <property type="entry name" value="HARBI1_dom"/>
</dbReference>
<evidence type="ECO:0000259" key="7">
    <source>
        <dbReference type="PROSITE" id="PS50950"/>
    </source>
</evidence>